<reference evidence="2 3" key="1">
    <citation type="submission" date="2020-04" db="EMBL/GenBank/DDBJ databases">
        <title>Azohydromonas sp. isolated from soil.</title>
        <authorList>
            <person name="Dahal R.H."/>
        </authorList>
    </citation>
    <scope>NUCLEOTIDE SEQUENCE [LARGE SCALE GENOMIC DNA]</scope>
    <source>
        <strain evidence="2 3">G-1-1-14</strain>
    </source>
</reference>
<keyword evidence="1" id="KW-0732">Signal</keyword>
<evidence type="ECO:0000313" key="3">
    <source>
        <dbReference type="Proteomes" id="UP000574067"/>
    </source>
</evidence>
<sequence>MRQIRWLVMAAAALAATHAQAAVKYRVEALPLLPQSLQSVDYQDINNRGEILGYGAPPGSEQYRAFVLGEGRYREIDTSAANGFSVNPRYLNDRGQIAMTIFGQGGPRPWLYTDGILKDLTPEGAVGSEDGSTDVAGLSRSGHVVGNYRDGLFFYDGTRSRYLDLGLNDGEVALARGMNDADVIVGSIRDPRLNWNGFMYDRGQITFLQGLRPLGINNRHQILAITQAGAMVIRNADDTLNEPGFFISDFNNVGWATGWTFPPYADDARAFLYRDGQSMDLNHLLLESQQQRWTLRLSYEMNDAGQILGIGSRLGGSGDEWFLATPVPESQSWALLLCGLGMVGAVARRHGRTPAL</sequence>
<name>A0A848FGJ8_9BURK</name>
<dbReference type="AlphaFoldDB" id="A0A848FGJ8"/>
<protein>
    <recommendedName>
        <fullName evidence="4">PEP-CTERM protein-sorting domain-containing protein</fullName>
    </recommendedName>
</protein>
<feature type="chain" id="PRO_5033035526" description="PEP-CTERM protein-sorting domain-containing protein" evidence="1">
    <location>
        <begin position="22"/>
        <end position="356"/>
    </location>
</feature>
<organism evidence="2 3">
    <name type="scientific">Azohydromonas caseinilytica</name>
    <dbReference type="NCBI Taxonomy" id="2728836"/>
    <lineage>
        <taxon>Bacteria</taxon>
        <taxon>Pseudomonadati</taxon>
        <taxon>Pseudomonadota</taxon>
        <taxon>Betaproteobacteria</taxon>
        <taxon>Burkholderiales</taxon>
        <taxon>Sphaerotilaceae</taxon>
        <taxon>Azohydromonas</taxon>
    </lineage>
</organism>
<evidence type="ECO:0008006" key="4">
    <source>
        <dbReference type="Google" id="ProtNLM"/>
    </source>
</evidence>
<evidence type="ECO:0000256" key="1">
    <source>
        <dbReference type="SAM" id="SignalP"/>
    </source>
</evidence>
<proteinExistence type="predicted"/>
<feature type="signal peptide" evidence="1">
    <location>
        <begin position="1"/>
        <end position="21"/>
    </location>
</feature>
<dbReference type="Proteomes" id="UP000574067">
    <property type="component" value="Unassembled WGS sequence"/>
</dbReference>
<gene>
    <name evidence="2" type="ORF">HHL10_25180</name>
</gene>
<dbReference type="EMBL" id="JABBFW010000029">
    <property type="protein sequence ID" value="NML18266.1"/>
    <property type="molecule type" value="Genomic_DNA"/>
</dbReference>
<evidence type="ECO:0000313" key="2">
    <source>
        <dbReference type="EMBL" id="NML18266.1"/>
    </source>
</evidence>
<accession>A0A848FGJ8</accession>
<keyword evidence="3" id="KW-1185">Reference proteome</keyword>
<dbReference type="RefSeq" id="WP_169163163.1">
    <property type="nucleotide sequence ID" value="NZ_JABBFW010000029.1"/>
</dbReference>
<comment type="caution">
    <text evidence="2">The sequence shown here is derived from an EMBL/GenBank/DDBJ whole genome shotgun (WGS) entry which is preliminary data.</text>
</comment>